<keyword evidence="1" id="KW-1133">Transmembrane helix</keyword>
<gene>
    <name evidence="2" type="primary">cimH_2</name>
    <name evidence="2" type="ORF">NCTC9128_05454</name>
</gene>
<dbReference type="Pfam" id="PF03390">
    <property type="entry name" value="2HCT"/>
    <property type="match status" value="1"/>
</dbReference>
<feature type="transmembrane region" description="Helical" evidence="1">
    <location>
        <begin position="63"/>
        <end position="81"/>
    </location>
</feature>
<name>A0A2X3ESC3_KLEPN</name>
<feature type="transmembrane region" description="Helical" evidence="1">
    <location>
        <begin position="33"/>
        <end position="51"/>
    </location>
</feature>
<dbReference type="Proteomes" id="UP000251088">
    <property type="component" value="Unassembled WGS sequence"/>
</dbReference>
<evidence type="ECO:0000313" key="3">
    <source>
        <dbReference type="Proteomes" id="UP000251088"/>
    </source>
</evidence>
<evidence type="ECO:0000256" key="1">
    <source>
        <dbReference type="SAM" id="Phobius"/>
    </source>
</evidence>
<dbReference type="EMBL" id="UAWN01000014">
    <property type="protein sequence ID" value="SQC39321.1"/>
    <property type="molecule type" value="Genomic_DNA"/>
</dbReference>
<reference evidence="2 3" key="1">
    <citation type="submission" date="2018-06" db="EMBL/GenBank/DDBJ databases">
        <authorList>
            <consortium name="Pathogen Informatics"/>
            <person name="Doyle S."/>
        </authorList>
    </citation>
    <scope>NUCLEOTIDE SEQUENCE [LARGE SCALE GENOMIC DNA]</scope>
    <source>
        <strain evidence="2 3">NCTC9128</strain>
    </source>
</reference>
<proteinExistence type="predicted"/>
<sequence>MSTTDNAFSATLEPIDTPKTTLKQRWWHIMDNWKVGIVPLPLFLLAGGLIALDCLGGKLPSDIVVMVATLAFFGFACGEFGKRLPVLGKLGARRSAPPLFLPRWSTMVCCLTWLLNPRPNSINPLTSSISISAASLSAAS</sequence>
<dbReference type="AlphaFoldDB" id="A0A2X3ESC3"/>
<keyword evidence="1" id="KW-0812">Transmembrane</keyword>
<organism evidence="2 3">
    <name type="scientific">Klebsiella pneumoniae</name>
    <dbReference type="NCBI Taxonomy" id="573"/>
    <lineage>
        <taxon>Bacteria</taxon>
        <taxon>Pseudomonadati</taxon>
        <taxon>Pseudomonadota</taxon>
        <taxon>Gammaproteobacteria</taxon>
        <taxon>Enterobacterales</taxon>
        <taxon>Enterobacteriaceae</taxon>
        <taxon>Klebsiella/Raoultella group</taxon>
        <taxon>Klebsiella</taxon>
        <taxon>Klebsiella pneumoniae complex</taxon>
    </lineage>
</organism>
<dbReference type="InterPro" id="IPR004679">
    <property type="entry name" value="2-OHcarboxylate_transport"/>
</dbReference>
<dbReference type="GO" id="GO:0016020">
    <property type="term" value="C:membrane"/>
    <property type="evidence" value="ECO:0007669"/>
    <property type="project" value="InterPro"/>
</dbReference>
<protein>
    <submittedName>
        <fullName evidence="2">Malate Na(+) symporter</fullName>
    </submittedName>
</protein>
<dbReference type="GO" id="GO:0008514">
    <property type="term" value="F:organic anion transmembrane transporter activity"/>
    <property type="evidence" value="ECO:0007669"/>
    <property type="project" value="InterPro"/>
</dbReference>
<accession>A0A2X3ESC3</accession>
<keyword evidence="1" id="KW-0472">Membrane</keyword>
<evidence type="ECO:0000313" key="2">
    <source>
        <dbReference type="EMBL" id="SQC39321.1"/>
    </source>
</evidence>